<evidence type="ECO:0000313" key="4">
    <source>
        <dbReference type="Proteomes" id="UP001501470"/>
    </source>
</evidence>
<protein>
    <submittedName>
        <fullName evidence="3">SPW repeat protein</fullName>
    </submittedName>
</protein>
<name>A0ABP4MKA6_9ACTN</name>
<dbReference type="Pfam" id="PF03779">
    <property type="entry name" value="SPW"/>
    <property type="match status" value="1"/>
</dbReference>
<evidence type="ECO:0000259" key="2">
    <source>
        <dbReference type="Pfam" id="PF03779"/>
    </source>
</evidence>
<evidence type="ECO:0000313" key="3">
    <source>
        <dbReference type="EMBL" id="GAA1544284.1"/>
    </source>
</evidence>
<feature type="domain" description="SPW repeat-containing integral membrane" evidence="2">
    <location>
        <begin position="34"/>
        <end position="131"/>
    </location>
</feature>
<dbReference type="RefSeq" id="WP_344507717.1">
    <property type="nucleotide sequence ID" value="NZ_BAAAQD010000017.1"/>
</dbReference>
<evidence type="ECO:0000256" key="1">
    <source>
        <dbReference type="SAM" id="Phobius"/>
    </source>
</evidence>
<dbReference type="EMBL" id="BAAAQD010000017">
    <property type="protein sequence ID" value="GAA1544284.1"/>
    <property type="molecule type" value="Genomic_DNA"/>
</dbReference>
<reference evidence="4" key="1">
    <citation type="journal article" date="2019" name="Int. J. Syst. Evol. Microbiol.">
        <title>The Global Catalogue of Microorganisms (GCM) 10K type strain sequencing project: providing services to taxonomists for standard genome sequencing and annotation.</title>
        <authorList>
            <consortium name="The Broad Institute Genomics Platform"/>
            <consortium name="The Broad Institute Genome Sequencing Center for Infectious Disease"/>
            <person name="Wu L."/>
            <person name="Ma J."/>
        </authorList>
    </citation>
    <scope>NUCLEOTIDE SEQUENCE [LARGE SCALE GENOMIC DNA]</scope>
    <source>
        <strain evidence="4">JCM 15933</strain>
    </source>
</reference>
<sequence length="154" mass="16617">MTRPIADLEQHPDILELRAHYDRAAETPTAHITDGGLLLAGIYLTLSPWIVGFAPFEGDLAVNNFICGVAVSFLAIGFAAAYGRTHGLTWVPVVLGVWTFVAPWVIQGAHPSGGSIANNIVIGLVIIALSLMTMMTTRLPSGRGRGRDREQDRR</sequence>
<comment type="caution">
    <text evidence="3">The sequence shown here is derived from an EMBL/GenBank/DDBJ whole genome shotgun (WGS) entry which is preliminary data.</text>
</comment>
<feature type="transmembrane region" description="Helical" evidence="1">
    <location>
        <begin position="90"/>
        <end position="110"/>
    </location>
</feature>
<keyword evidence="4" id="KW-1185">Reference proteome</keyword>
<dbReference type="InterPro" id="IPR005530">
    <property type="entry name" value="SPW"/>
</dbReference>
<keyword evidence="1" id="KW-1133">Transmembrane helix</keyword>
<feature type="transmembrane region" description="Helical" evidence="1">
    <location>
        <begin position="37"/>
        <end position="56"/>
    </location>
</feature>
<feature type="transmembrane region" description="Helical" evidence="1">
    <location>
        <begin position="116"/>
        <end position="137"/>
    </location>
</feature>
<proteinExistence type="predicted"/>
<keyword evidence="1" id="KW-0812">Transmembrane</keyword>
<keyword evidence="1" id="KW-0472">Membrane</keyword>
<dbReference type="Proteomes" id="UP001501470">
    <property type="component" value="Unassembled WGS sequence"/>
</dbReference>
<feature type="transmembrane region" description="Helical" evidence="1">
    <location>
        <begin position="62"/>
        <end position="83"/>
    </location>
</feature>
<gene>
    <name evidence="3" type="ORF">GCM10009827_075160</name>
</gene>
<organism evidence="3 4">
    <name type="scientific">Dactylosporangium maewongense</name>
    <dbReference type="NCBI Taxonomy" id="634393"/>
    <lineage>
        <taxon>Bacteria</taxon>
        <taxon>Bacillati</taxon>
        <taxon>Actinomycetota</taxon>
        <taxon>Actinomycetes</taxon>
        <taxon>Micromonosporales</taxon>
        <taxon>Micromonosporaceae</taxon>
        <taxon>Dactylosporangium</taxon>
    </lineage>
</organism>
<accession>A0ABP4MKA6</accession>